<gene>
    <name evidence="1" type="ORF">D0Z07_6616</name>
</gene>
<dbReference type="Pfam" id="PF06764">
    <property type="entry name" value="DUF1223"/>
    <property type="match status" value="1"/>
</dbReference>
<dbReference type="Proteomes" id="UP000785200">
    <property type="component" value="Unassembled WGS sequence"/>
</dbReference>
<name>A0A9P6VGY7_9HELO</name>
<dbReference type="SUPFAM" id="SSF52833">
    <property type="entry name" value="Thioredoxin-like"/>
    <property type="match status" value="1"/>
</dbReference>
<dbReference type="InterPro" id="IPR010634">
    <property type="entry name" value="DUF1223"/>
</dbReference>
<proteinExistence type="predicted"/>
<evidence type="ECO:0000313" key="2">
    <source>
        <dbReference type="Proteomes" id="UP000785200"/>
    </source>
</evidence>
<dbReference type="EMBL" id="VNKQ01000012">
    <property type="protein sequence ID" value="KAG0647560.1"/>
    <property type="molecule type" value="Genomic_DNA"/>
</dbReference>
<dbReference type="AlphaFoldDB" id="A0A9P6VGY7"/>
<organism evidence="1 2">
    <name type="scientific">Hyphodiscus hymeniophilus</name>
    <dbReference type="NCBI Taxonomy" id="353542"/>
    <lineage>
        <taxon>Eukaryota</taxon>
        <taxon>Fungi</taxon>
        <taxon>Dikarya</taxon>
        <taxon>Ascomycota</taxon>
        <taxon>Pezizomycotina</taxon>
        <taxon>Leotiomycetes</taxon>
        <taxon>Helotiales</taxon>
        <taxon>Hyphodiscaceae</taxon>
        <taxon>Hyphodiscus</taxon>
    </lineage>
</organism>
<evidence type="ECO:0000313" key="1">
    <source>
        <dbReference type="EMBL" id="KAG0647560.1"/>
    </source>
</evidence>
<reference evidence="1" key="1">
    <citation type="submission" date="2019-07" db="EMBL/GenBank/DDBJ databases">
        <title>Hyphodiscus hymeniophilus genome sequencing and assembly.</title>
        <authorList>
            <person name="Kramer G."/>
            <person name="Nodwell J."/>
        </authorList>
    </citation>
    <scope>NUCLEOTIDE SEQUENCE</scope>
    <source>
        <strain evidence="1">ATCC 34498</strain>
    </source>
</reference>
<evidence type="ECO:0008006" key="3">
    <source>
        <dbReference type="Google" id="ProtNLM"/>
    </source>
</evidence>
<sequence>MAAVINKIFRRKKAIPLACSVSIENEPGHVHTSACFIDIQPLSVVELFQSQGCVSCPPAVPKILESTTDHNLLLLSYDVTYFDHLGWTDTFGDGKWDKRQKDYVRKWGRTSIFTPQVVVDGVADGTGSGNGEVNEIVAGARESRKQMPWHIVVDTNDTELRIDSDGMEAGTFDICLISYDPNYQVVKIGKGPNKGKKVPHRNLVKDVIKIGEWTGGNLTVPLPDRSQMIATGLQTVAVVQGGMGGPIVAAQKL</sequence>
<dbReference type="InterPro" id="IPR036249">
    <property type="entry name" value="Thioredoxin-like_sf"/>
</dbReference>
<dbReference type="PANTHER" id="PTHR36057:SF1">
    <property type="entry name" value="LIPOPROTEIN LIPID ATTACHMENT SITE-LIKE PROTEIN, PUTATIVE (DUF1223)-RELATED"/>
    <property type="match status" value="1"/>
</dbReference>
<protein>
    <recommendedName>
        <fullName evidence="3">DUF1223-domain-containing protein</fullName>
    </recommendedName>
</protein>
<keyword evidence="2" id="KW-1185">Reference proteome</keyword>
<comment type="caution">
    <text evidence="1">The sequence shown here is derived from an EMBL/GenBank/DDBJ whole genome shotgun (WGS) entry which is preliminary data.</text>
</comment>
<accession>A0A9P6VGY7</accession>
<dbReference type="PANTHER" id="PTHR36057">
    <property type="match status" value="1"/>
</dbReference>
<dbReference type="OrthoDB" id="938668at2759"/>